<comment type="caution">
    <text evidence="6">The sequence shown here is derived from an EMBL/GenBank/DDBJ whole genome shotgun (WGS) entry which is preliminary data.</text>
</comment>
<dbReference type="Pfam" id="PF09444">
    <property type="entry name" value="MRC1"/>
    <property type="match status" value="1"/>
</dbReference>
<dbReference type="GO" id="GO:0005634">
    <property type="term" value="C:nucleus"/>
    <property type="evidence" value="ECO:0007669"/>
    <property type="project" value="UniProtKB-SubCell"/>
</dbReference>
<sequence>MHPSTDTPRRDNDMELLQDEAQHPGNPDSMPRPPQPSKSANALSNLAGSDTDSDDGAPVCVPRNKLVSRLQPQMIDTSSESDGENEEDGEGAYERVRKMLQARSAGKLNQEAATKEPTQKKKVPALSDSEEEEDMPIRANNVRRFVSRTAKSSPPQKSPTPSPPPRRTSPGLFVSPDSSPIAKRTSHAIPEAVSDAEEHPRLIREEQMWPERDESTRKARTQTTQESDSHSDGEDGRRLTQQSRPTRKAGKKAMLEMMREQQRISRNMQLTHKAKTKKKYGTKDLLAKFGFQQIDSELVPATSLPTPDASSLIGSSDVEGAQKIDTPPTSPPTREVELTKDAIMADASELPPRVDKGKGRAPESRHVPVNPLVAQSQPVPVPRARATPRKPASTDMVELSDSDNEFSIEKPKSRFPVFDKLPAKAAREAPSLLHLRHLAHLTSPVHKNPKGKPSMNAAQLQFSLVQKARQQAHKAREEKIEELKRRGIHIETEEEREKHQLEIEDLAALLEKARQEDLRLQKIERNEAKDNGEGDNLPSSDESEDGDYVEAEEADVEADDAGDDADLELSGSEEEEDDEEEEESARSNGLFDDAAEEDSEEEAEERLQTDKDEEEDADEIGPVRSRAARRARNVIVDDDDDSETEAPLNSALPQNHMQASTQGDAVAAAFGFKTSDTGLGLTQMFAGTMADMNPGSQANQLLDDQPDQDSLDFLRGLPDTQPGAVFSATPDLLVPNSQTQQGESQFTQVSDVNLEISQLIETSPAFSRTQLSQIPDPTQDAGIELSRSPAGLAAPPSTIDTVMLSVVESPVLRKKGKLRQRRVVEEESDAEDTVVAESEIKAAGVKKPGDAFSVLRKAAKKKAAADEFNKKTSWARDAIEEQAEESEDEYAGLGGASDEDSGEEDEELAKMIDSGDVKVDERKLAAHFLAKEKATDEKNINQLYKDLMNGGLRKRRGGDAFEMSDSEDEAQQRRRKKQAEFKQMQKALMSDERIGQIAQNPKQSAFFKTLADHDDDPDYEFLDAPPMDAEMQDSQSQSPPNEGETTTEDAQDMSIPDSQTSTPAPPMSTTLANPLKRKSPPDSQDKENRPPPHVRRTAASDRLVRKPMTFADVQHSITELIEDPHTLVPDSQPLSDSDSELEIVPAVRSRAVVNRLTLHLHATTTTTTTSAAASNPAFHAPSSSAHAPGFRMPALVRRATSNLSAASSTGTTSSSTGASAGADAETKIRRGGTGKSNIHAQAREAERRKVVDKGEQRRQESVRRMVGRARGVRSVLGGLGGGFE</sequence>
<feature type="compositionally biased region" description="Acidic residues" evidence="4">
    <location>
        <begin position="897"/>
        <end position="907"/>
    </location>
</feature>
<feature type="non-terminal residue" evidence="6">
    <location>
        <position position="1284"/>
    </location>
</feature>
<dbReference type="GO" id="GO:0033314">
    <property type="term" value="P:mitotic DNA replication checkpoint signaling"/>
    <property type="evidence" value="ECO:0007669"/>
    <property type="project" value="TreeGrafter"/>
</dbReference>
<feature type="region of interest" description="Disordered" evidence="4">
    <location>
        <begin position="1167"/>
        <end position="1187"/>
    </location>
</feature>
<feature type="compositionally biased region" description="Polar residues" evidence="4">
    <location>
        <begin position="37"/>
        <end position="50"/>
    </location>
</feature>
<evidence type="ECO:0000256" key="2">
    <source>
        <dbReference type="ARBA" id="ARBA00022553"/>
    </source>
</evidence>
<feature type="compositionally biased region" description="Acidic residues" evidence="4">
    <location>
        <begin position="593"/>
        <end position="604"/>
    </location>
</feature>
<evidence type="ECO:0000259" key="5">
    <source>
        <dbReference type="Pfam" id="PF09444"/>
    </source>
</evidence>
<feature type="compositionally biased region" description="Acidic residues" evidence="4">
    <location>
        <begin position="881"/>
        <end position="890"/>
    </location>
</feature>
<dbReference type="PANTHER" id="PTHR14396:SF10">
    <property type="entry name" value="CLASPIN"/>
    <property type="match status" value="1"/>
</dbReference>
<feature type="compositionally biased region" description="Low complexity" evidence="4">
    <location>
        <begin position="382"/>
        <end position="391"/>
    </location>
</feature>
<accession>A0A9P4RAP0</accession>
<feature type="region of interest" description="Disordered" evidence="4">
    <location>
        <begin position="465"/>
        <end position="501"/>
    </location>
</feature>
<feature type="compositionally biased region" description="Acidic residues" evidence="4">
    <location>
        <begin position="79"/>
        <end position="91"/>
    </location>
</feature>
<keyword evidence="7" id="KW-1185">Reference proteome</keyword>
<feature type="region of interest" description="Disordered" evidence="4">
    <location>
        <begin position="881"/>
        <end position="914"/>
    </location>
</feature>
<feature type="region of interest" description="Disordered" evidence="4">
    <location>
        <begin position="521"/>
        <end position="662"/>
    </location>
</feature>
<organism evidence="6 7">
    <name type="scientific">Polyplosphaeria fusca</name>
    <dbReference type="NCBI Taxonomy" id="682080"/>
    <lineage>
        <taxon>Eukaryota</taxon>
        <taxon>Fungi</taxon>
        <taxon>Dikarya</taxon>
        <taxon>Ascomycota</taxon>
        <taxon>Pezizomycotina</taxon>
        <taxon>Dothideomycetes</taxon>
        <taxon>Pleosporomycetidae</taxon>
        <taxon>Pleosporales</taxon>
        <taxon>Tetraplosphaeriaceae</taxon>
        <taxon>Polyplosphaeria</taxon>
    </lineage>
</organism>
<dbReference type="InterPro" id="IPR024146">
    <property type="entry name" value="Claspin"/>
</dbReference>
<feature type="compositionally biased region" description="Polar residues" evidence="4">
    <location>
        <begin position="1056"/>
        <end position="1072"/>
    </location>
</feature>
<feature type="compositionally biased region" description="Polar residues" evidence="4">
    <location>
        <begin position="303"/>
        <end position="314"/>
    </location>
</feature>
<feature type="domain" description="DNA replication checkpoint mediator MRC1" evidence="5">
    <location>
        <begin position="872"/>
        <end position="1009"/>
    </location>
</feature>
<feature type="compositionally biased region" description="Basic and acidic residues" evidence="4">
    <location>
        <begin position="474"/>
        <end position="501"/>
    </location>
</feature>
<dbReference type="OrthoDB" id="2130597at2759"/>
<feature type="region of interest" description="Disordered" evidence="4">
    <location>
        <begin position="1201"/>
        <end position="1284"/>
    </location>
</feature>
<feature type="region of interest" description="Disordered" evidence="4">
    <location>
        <begin position="948"/>
        <end position="1107"/>
    </location>
</feature>
<dbReference type="EMBL" id="ML996103">
    <property type="protein sequence ID" value="KAF2739789.1"/>
    <property type="molecule type" value="Genomic_DNA"/>
</dbReference>
<feature type="compositionally biased region" description="Low complexity" evidence="4">
    <location>
        <begin position="1201"/>
        <end position="1222"/>
    </location>
</feature>
<name>A0A9P4RAP0_9PLEO</name>
<feature type="compositionally biased region" description="Pro residues" evidence="4">
    <location>
        <begin position="156"/>
        <end position="167"/>
    </location>
</feature>
<reference evidence="6" key="1">
    <citation type="journal article" date="2020" name="Stud. Mycol.">
        <title>101 Dothideomycetes genomes: a test case for predicting lifestyles and emergence of pathogens.</title>
        <authorList>
            <person name="Haridas S."/>
            <person name="Albert R."/>
            <person name="Binder M."/>
            <person name="Bloem J."/>
            <person name="Labutti K."/>
            <person name="Salamov A."/>
            <person name="Andreopoulos B."/>
            <person name="Baker S."/>
            <person name="Barry K."/>
            <person name="Bills G."/>
            <person name="Bluhm B."/>
            <person name="Cannon C."/>
            <person name="Castanera R."/>
            <person name="Culley D."/>
            <person name="Daum C."/>
            <person name="Ezra D."/>
            <person name="Gonzalez J."/>
            <person name="Henrissat B."/>
            <person name="Kuo A."/>
            <person name="Liang C."/>
            <person name="Lipzen A."/>
            <person name="Lutzoni F."/>
            <person name="Magnuson J."/>
            <person name="Mondo S."/>
            <person name="Nolan M."/>
            <person name="Ohm R."/>
            <person name="Pangilinan J."/>
            <person name="Park H.-J."/>
            <person name="Ramirez L."/>
            <person name="Alfaro M."/>
            <person name="Sun H."/>
            <person name="Tritt A."/>
            <person name="Yoshinaga Y."/>
            <person name="Zwiers L.-H."/>
            <person name="Turgeon B."/>
            <person name="Goodwin S."/>
            <person name="Spatafora J."/>
            <person name="Crous P."/>
            <person name="Grigoriev I."/>
        </authorList>
    </citation>
    <scope>NUCLEOTIDE SEQUENCE</scope>
    <source>
        <strain evidence="6">CBS 125425</strain>
    </source>
</reference>
<feature type="compositionally biased region" description="Basic and acidic residues" evidence="4">
    <location>
        <begin position="352"/>
        <end position="366"/>
    </location>
</feature>
<feature type="compositionally biased region" description="Basic and acidic residues" evidence="4">
    <location>
        <begin position="1241"/>
        <end position="1263"/>
    </location>
</feature>
<protein>
    <recommendedName>
        <fullName evidence="5">DNA replication checkpoint mediator MRC1 domain-containing protein</fullName>
    </recommendedName>
</protein>
<dbReference type="GO" id="GO:0010997">
    <property type="term" value="F:anaphase-promoting complex binding"/>
    <property type="evidence" value="ECO:0007669"/>
    <property type="project" value="TreeGrafter"/>
</dbReference>
<evidence type="ECO:0000313" key="6">
    <source>
        <dbReference type="EMBL" id="KAF2739789.1"/>
    </source>
</evidence>
<comment type="subcellular location">
    <subcellularLocation>
        <location evidence="1">Nucleus</location>
    </subcellularLocation>
</comment>
<dbReference type="Proteomes" id="UP000799444">
    <property type="component" value="Unassembled WGS sequence"/>
</dbReference>
<dbReference type="PANTHER" id="PTHR14396">
    <property type="entry name" value="CLASPIN"/>
    <property type="match status" value="1"/>
</dbReference>
<feature type="region of interest" description="Disordered" evidence="4">
    <location>
        <begin position="1"/>
        <end position="254"/>
    </location>
</feature>
<evidence type="ECO:0000256" key="1">
    <source>
        <dbReference type="ARBA" id="ARBA00004123"/>
    </source>
</evidence>
<feature type="compositionally biased region" description="Polar residues" evidence="4">
    <location>
        <begin position="651"/>
        <end position="662"/>
    </location>
</feature>
<feature type="compositionally biased region" description="Polar residues" evidence="4">
    <location>
        <begin position="1032"/>
        <end position="1044"/>
    </location>
</feature>
<feature type="region of interest" description="Disordered" evidence="4">
    <location>
        <begin position="302"/>
        <end position="408"/>
    </location>
</feature>
<keyword evidence="2" id="KW-0597">Phosphoprotein</keyword>
<feature type="compositionally biased region" description="Basic and acidic residues" evidence="4">
    <location>
        <begin position="1079"/>
        <end position="1090"/>
    </location>
</feature>
<evidence type="ECO:0000313" key="7">
    <source>
        <dbReference type="Proteomes" id="UP000799444"/>
    </source>
</evidence>
<dbReference type="GO" id="GO:0007095">
    <property type="term" value="P:mitotic G2 DNA damage checkpoint signaling"/>
    <property type="evidence" value="ECO:0007669"/>
    <property type="project" value="TreeGrafter"/>
</dbReference>
<gene>
    <name evidence="6" type="ORF">EJ04DRAFT_457128</name>
</gene>
<feature type="compositionally biased region" description="Basic and acidic residues" evidence="4">
    <location>
        <begin position="521"/>
        <end position="532"/>
    </location>
</feature>
<feature type="compositionally biased region" description="Basic and acidic residues" evidence="4">
    <location>
        <begin position="196"/>
        <end position="217"/>
    </location>
</feature>
<keyword evidence="3" id="KW-0539">Nucleus</keyword>
<dbReference type="InterPro" id="IPR018564">
    <property type="entry name" value="Repl_chkpnt_MRC1_dom"/>
</dbReference>
<feature type="compositionally biased region" description="Basic and acidic residues" evidence="4">
    <location>
        <begin position="227"/>
        <end position="238"/>
    </location>
</feature>
<proteinExistence type="predicted"/>
<evidence type="ECO:0000256" key="3">
    <source>
        <dbReference type="ARBA" id="ARBA00023242"/>
    </source>
</evidence>
<evidence type="ECO:0000256" key="4">
    <source>
        <dbReference type="SAM" id="MobiDB-lite"/>
    </source>
</evidence>
<feature type="compositionally biased region" description="Acidic residues" evidence="4">
    <location>
        <begin position="541"/>
        <end position="583"/>
    </location>
</feature>